<feature type="chain" id="PRO_5003251972" evidence="1">
    <location>
        <begin position="23"/>
        <end position="208"/>
    </location>
</feature>
<dbReference type="RefSeq" id="WP_003783485.1">
    <property type="nucleotide sequence ID" value="NZ_GL870929.1"/>
</dbReference>
<dbReference type="AlphaFoldDB" id="F0F0P2"/>
<proteinExistence type="predicted"/>
<dbReference type="Proteomes" id="UP000004088">
    <property type="component" value="Unassembled WGS sequence"/>
</dbReference>
<evidence type="ECO:0000313" key="3">
    <source>
        <dbReference type="Proteomes" id="UP000004088"/>
    </source>
</evidence>
<evidence type="ECO:0000313" key="2">
    <source>
        <dbReference type="EMBL" id="EGC16874.1"/>
    </source>
</evidence>
<keyword evidence="1" id="KW-0732">Signal</keyword>
<comment type="caution">
    <text evidence="2">The sequence shown here is derived from an EMBL/GenBank/DDBJ whole genome shotgun (WGS) entry which is preliminary data.</text>
</comment>
<protein>
    <submittedName>
        <fullName evidence="2">Uncharacterized protein</fullName>
    </submittedName>
</protein>
<keyword evidence="3" id="KW-1185">Reference proteome</keyword>
<accession>F0F0P2</accession>
<feature type="signal peptide" evidence="1">
    <location>
        <begin position="1"/>
        <end position="22"/>
    </location>
</feature>
<gene>
    <name evidence="2" type="ORF">HMPREF9098_1677</name>
</gene>
<sequence>MKNFIRTAASAVFLLGTLAVRAEPVPTPQQQQDAQKLTETAVQILDFGQFLGSGKDLPPWYELQPWQEKMKMTDEQFQCFKAKMTTSQGFREYKAEEALHYVQSRSPQELQQDFALLTPQTVQALSRLMSAFTQEDRSPGLSLQEVEKLQQDPPLFNAVDRFMSGEQHRDLRQLLLSLTFDNSPIENSAHSFQRYAFWSLKACHIPVE</sequence>
<evidence type="ECO:0000256" key="1">
    <source>
        <dbReference type="SAM" id="SignalP"/>
    </source>
</evidence>
<name>F0F0P2_9NEIS</name>
<dbReference type="EMBL" id="AEWV01000030">
    <property type="protein sequence ID" value="EGC16874.1"/>
    <property type="molecule type" value="Genomic_DNA"/>
</dbReference>
<organism evidence="2 3">
    <name type="scientific">Kingella denitrificans ATCC 33394</name>
    <dbReference type="NCBI Taxonomy" id="888741"/>
    <lineage>
        <taxon>Bacteria</taxon>
        <taxon>Pseudomonadati</taxon>
        <taxon>Pseudomonadota</taxon>
        <taxon>Betaproteobacteria</taxon>
        <taxon>Neisseriales</taxon>
        <taxon>Neisseriaceae</taxon>
        <taxon>Kingella</taxon>
    </lineage>
</organism>
<reference evidence="2 3" key="1">
    <citation type="submission" date="2011-01" db="EMBL/GenBank/DDBJ databases">
        <authorList>
            <person name="Muzny D."/>
            <person name="Qin X."/>
            <person name="Deng J."/>
            <person name="Jiang H."/>
            <person name="Liu Y."/>
            <person name="Qu J."/>
            <person name="Song X.-Z."/>
            <person name="Zhang L."/>
            <person name="Thornton R."/>
            <person name="Coyle M."/>
            <person name="Francisco L."/>
            <person name="Jackson L."/>
            <person name="Javaid M."/>
            <person name="Korchina V."/>
            <person name="Kovar C."/>
            <person name="Mata R."/>
            <person name="Mathew T."/>
            <person name="Ngo R."/>
            <person name="Nguyen L."/>
            <person name="Nguyen N."/>
            <person name="Okwuonu G."/>
            <person name="Ongeri F."/>
            <person name="Pham C."/>
            <person name="Simmons D."/>
            <person name="Wilczek-Boney K."/>
            <person name="Hale W."/>
            <person name="Jakkamsetti A."/>
            <person name="Pham P."/>
            <person name="Ruth R."/>
            <person name="San Lucas F."/>
            <person name="Warren J."/>
            <person name="Zhang J."/>
            <person name="Zhao Z."/>
            <person name="Zhou C."/>
            <person name="Zhu D."/>
            <person name="Lee S."/>
            <person name="Bess C."/>
            <person name="Blankenburg K."/>
            <person name="Forbes L."/>
            <person name="Fu Q."/>
            <person name="Gubbala S."/>
            <person name="Hirani K."/>
            <person name="Jayaseelan J.C."/>
            <person name="Lara F."/>
            <person name="Munidasa M."/>
            <person name="Palculict T."/>
            <person name="Patil S."/>
            <person name="Pu L.-L."/>
            <person name="Saada N."/>
            <person name="Tang L."/>
            <person name="Weissenberger G."/>
            <person name="Zhu Y."/>
            <person name="Hemphill L."/>
            <person name="Shang Y."/>
            <person name="Youmans B."/>
            <person name="Ayvaz T."/>
            <person name="Ross M."/>
            <person name="Santibanez J."/>
            <person name="Aqrawi P."/>
            <person name="Gross S."/>
            <person name="Joshi V."/>
            <person name="Fowler G."/>
            <person name="Nazareth L."/>
            <person name="Reid J."/>
            <person name="Worley K."/>
            <person name="Petrosino J."/>
            <person name="Highlander S."/>
            <person name="Gibbs R."/>
        </authorList>
    </citation>
    <scope>NUCLEOTIDE SEQUENCE [LARGE SCALE GENOMIC DNA]</scope>
    <source>
        <strain evidence="2 3">ATCC 33394</strain>
    </source>
</reference>
<dbReference type="HOGENOM" id="CLU_1254544_0_0_4"/>